<protein>
    <submittedName>
        <fullName evidence="2">Uncharacterized protein</fullName>
    </submittedName>
</protein>
<feature type="coiled-coil region" evidence="1">
    <location>
        <begin position="5"/>
        <end position="39"/>
    </location>
</feature>
<organism evidence="2">
    <name type="scientific">Populus alba</name>
    <name type="common">White poplar</name>
    <dbReference type="NCBI Taxonomy" id="43335"/>
    <lineage>
        <taxon>Eukaryota</taxon>
        <taxon>Viridiplantae</taxon>
        <taxon>Streptophyta</taxon>
        <taxon>Embryophyta</taxon>
        <taxon>Tracheophyta</taxon>
        <taxon>Spermatophyta</taxon>
        <taxon>Magnoliopsida</taxon>
        <taxon>eudicotyledons</taxon>
        <taxon>Gunneridae</taxon>
        <taxon>Pentapetalae</taxon>
        <taxon>rosids</taxon>
        <taxon>fabids</taxon>
        <taxon>Malpighiales</taxon>
        <taxon>Salicaceae</taxon>
        <taxon>Saliceae</taxon>
        <taxon>Populus</taxon>
    </lineage>
</organism>
<comment type="caution">
    <text evidence="2">The sequence shown here is derived from an EMBL/GenBank/DDBJ whole genome shotgun (WGS) entry which is preliminary data.</text>
</comment>
<sequence length="189" mass="21807">MDLKETKEEEEVEKLKAEIEKLKAEMEKLKESKFHADGQAFQSRMDLKETREENSNLKIVQKSQSDSILELEMVLTASGKEKMNALKEEHAQEIHALKEERAQEKEEHAQEIHALKEEHAQEKEEHAQEIHALKEEHERQMRVCTSGLIDVGNWHTENAGEMNNPMETPATAQATTYFFNADHFASQLA</sequence>
<dbReference type="AlphaFoldDB" id="A0A4U5PTJ7"/>
<proteinExistence type="predicted"/>
<evidence type="ECO:0000313" key="2">
    <source>
        <dbReference type="EMBL" id="TKS00768.1"/>
    </source>
</evidence>
<feature type="coiled-coil region" evidence="1">
    <location>
        <begin position="80"/>
        <end position="143"/>
    </location>
</feature>
<reference evidence="2" key="1">
    <citation type="submission" date="2018-10" db="EMBL/GenBank/DDBJ databases">
        <title>Population genomic analysis revealed the cold adaptation of white poplar.</title>
        <authorList>
            <person name="Liu Y.-J."/>
        </authorList>
    </citation>
    <scope>NUCLEOTIDE SEQUENCE [LARGE SCALE GENOMIC DNA]</scope>
    <source>
        <strain evidence="2">PAL-ZL1</strain>
    </source>
</reference>
<keyword evidence="1" id="KW-0175">Coiled coil</keyword>
<name>A0A4U5PTJ7_POPAL</name>
<evidence type="ECO:0000256" key="1">
    <source>
        <dbReference type="SAM" id="Coils"/>
    </source>
</evidence>
<dbReference type="EMBL" id="RCHU01000595">
    <property type="protein sequence ID" value="TKS00768.1"/>
    <property type="molecule type" value="Genomic_DNA"/>
</dbReference>
<gene>
    <name evidence="2" type="ORF">D5086_0000179850</name>
</gene>
<accession>A0A4U5PTJ7</accession>